<reference evidence="2 3" key="1">
    <citation type="submission" date="2021-06" db="EMBL/GenBank/DDBJ databases">
        <authorList>
            <person name="Palmer J.M."/>
        </authorList>
    </citation>
    <scope>NUCLEOTIDE SEQUENCE [LARGE SCALE GENOMIC DNA]</scope>
    <source>
        <strain evidence="3">if_2019</strain>
        <tissue evidence="2">Muscle</tissue>
    </source>
</reference>
<feature type="transmembrane region" description="Helical" evidence="1">
    <location>
        <begin position="79"/>
        <end position="96"/>
    </location>
</feature>
<sequence length="143" mass="16461">MYSLFHMHGVCCILKSFTTPSSSVQWRYNVTEQLPCTSKVRWKTGVRHLLVRIEITPPIILTQTDPLTHSEAKMSVRNIHPLIIGMNIINFGHLFTTLYRSHEQASDTVLAGCLSSCAWLLSMVNTFIYRFDVRTNYRKLMLA</sequence>
<protein>
    <submittedName>
        <fullName evidence="2">Uncharacterized protein</fullName>
    </submittedName>
</protein>
<dbReference type="EMBL" id="JAHRIQ010050136">
    <property type="protein sequence ID" value="MEQ2237917.1"/>
    <property type="molecule type" value="Genomic_DNA"/>
</dbReference>
<keyword evidence="1" id="KW-1133">Transmembrane helix</keyword>
<keyword evidence="3" id="KW-1185">Reference proteome</keyword>
<comment type="caution">
    <text evidence="2">The sequence shown here is derived from an EMBL/GenBank/DDBJ whole genome shotgun (WGS) entry which is preliminary data.</text>
</comment>
<keyword evidence="1" id="KW-0472">Membrane</keyword>
<name>A0ABV0TYB4_9TELE</name>
<organism evidence="2 3">
    <name type="scientific">Ilyodon furcidens</name>
    <name type="common">goldbreast splitfin</name>
    <dbReference type="NCBI Taxonomy" id="33524"/>
    <lineage>
        <taxon>Eukaryota</taxon>
        <taxon>Metazoa</taxon>
        <taxon>Chordata</taxon>
        <taxon>Craniata</taxon>
        <taxon>Vertebrata</taxon>
        <taxon>Euteleostomi</taxon>
        <taxon>Actinopterygii</taxon>
        <taxon>Neopterygii</taxon>
        <taxon>Teleostei</taxon>
        <taxon>Neoteleostei</taxon>
        <taxon>Acanthomorphata</taxon>
        <taxon>Ovalentaria</taxon>
        <taxon>Atherinomorphae</taxon>
        <taxon>Cyprinodontiformes</taxon>
        <taxon>Goodeidae</taxon>
        <taxon>Ilyodon</taxon>
    </lineage>
</organism>
<gene>
    <name evidence="2" type="ORF">ILYODFUR_028128</name>
</gene>
<evidence type="ECO:0000256" key="1">
    <source>
        <dbReference type="SAM" id="Phobius"/>
    </source>
</evidence>
<evidence type="ECO:0000313" key="3">
    <source>
        <dbReference type="Proteomes" id="UP001482620"/>
    </source>
</evidence>
<evidence type="ECO:0000313" key="2">
    <source>
        <dbReference type="EMBL" id="MEQ2237917.1"/>
    </source>
</evidence>
<feature type="transmembrane region" description="Helical" evidence="1">
    <location>
        <begin position="108"/>
        <end position="131"/>
    </location>
</feature>
<accession>A0ABV0TYB4</accession>
<proteinExistence type="predicted"/>
<keyword evidence="1" id="KW-0812">Transmembrane</keyword>
<dbReference type="Proteomes" id="UP001482620">
    <property type="component" value="Unassembled WGS sequence"/>
</dbReference>